<evidence type="ECO:0000256" key="3">
    <source>
        <dbReference type="ARBA" id="ARBA00022771"/>
    </source>
</evidence>
<dbReference type="SMART" id="SM00614">
    <property type="entry name" value="ZnF_BED"/>
    <property type="match status" value="1"/>
</dbReference>
<comment type="subcellular location">
    <subcellularLocation>
        <location evidence="1">Nucleus</location>
    </subcellularLocation>
</comment>
<evidence type="ECO:0000256" key="5">
    <source>
        <dbReference type="ARBA" id="ARBA00023015"/>
    </source>
</evidence>
<keyword evidence="8" id="KW-0539">Nucleus</keyword>
<dbReference type="AlphaFoldDB" id="A0A9P0L6A8"/>
<dbReference type="GO" id="GO:0005634">
    <property type="term" value="C:nucleus"/>
    <property type="evidence" value="ECO:0007669"/>
    <property type="project" value="UniProtKB-SubCell"/>
</dbReference>
<keyword evidence="6" id="KW-0238">DNA-binding</keyword>
<gene>
    <name evidence="11" type="ORF">ACAOBT_LOCUS17762</name>
</gene>
<dbReference type="GO" id="GO:0008270">
    <property type="term" value="F:zinc ion binding"/>
    <property type="evidence" value="ECO:0007669"/>
    <property type="project" value="UniProtKB-KW"/>
</dbReference>
<evidence type="ECO:0000256" key="9">
    <source>
        <dbReference type="PROSITE-ProRule" id="PRU00027"/>
    </source>
</evidence>
<dbReference type="PROSITE" id="PS50808">
    <property type="entry name" value="ZF_BED"/>
    <property type="match status" value="1"/>
</dbReference>
<evidence type="ECO:0000256" key="6">
    <source>
        <dbReference type="ARBA" id="ARBA00023125"/>
    </source>
</evidence>
<dbReference type="InterPro" id="IPR008906">
    <property type="entry name" value="HATC_C_dom"/>
</dbReference>
<evidence type="ECO:0000256" key="1">
    <source>
        <dbReference type="ARBA" id="ARBA00004123"/>
    </source>
</evidence>
<dbReference type="InterPro" id="IPR003656">
    <property type="entry name" value="Znf_BED"/>
</dbReference>
<dbReference type="PANTHER" id="PTHR46481">
    <property type="entry name" value="ZINC FINGER BED DOMAIN-CONTAINING PROTEIN 4"/>
    <property type="match status" value="1"/>
</dbReference>
<keyword evidence="3 9" id="KW-0863">Zinc-finger</keyword>
<dbReference type="Gene3D" id="1.10.10.1070">
    <property type="entry name" value="Zinc finger, BED domain-containing"/>
    <property type="match status" value="1"/>
</dbReference>
<evidence type="ECO:0000256" key="4">
    <source>
        <dbReference type="ARBA" id="ARBA00022833"/>
    </source>
</evidence>
<keyword evidence="2" id="KW-0479">Metal-binding</keyword>
<dbReference type="GO" id="GO:0003677">
    <property type="term" value="F:DNA binding"/>
    <property type="evidence" value="ECO:0007669"/>
    <property type="project" value="UniProtKB-KW"/>
</dbReference>
<dbReference type="InterPro" id="IPR012337">
    <property type="entry name" value="RNaseH-like_sf"/>
</dbReference>
<protein>
    <recommendedName>
        <fullName evidence="10">BED-type domain-containing protein</fullName>
    </recommendedName>
</protein>
<dbReference type="SUPFAM" id="SSF57667">
    <property type="entry name" value="beta-beta-alpha zinc fingers"/>
    <property type="match status" value="1"/>
</dbReference>
<keyword evidence="5" id="KW-0805">Transcription regulation</keyword>
<feature type="domain" description="BED-type" evidence="10">
    <location>
        <begin position="80"/>
        <end position="131"/>
    </location>
</feature>
<sequence>MHSIQYFSNDLNYAVIAISKHRCYTQPIHHQSDRRFAMRSGGLLDVRILYYMGIWVTHDGSDVVCRYFLLAVKSLDFMEGKRSKIWQFFSKETENKAKCDICQCSYSIKGGSTTNLKKHLMTKHRPSYDSVFSLKPSTCISNQPSQQPVNLPECSQFQASSNEPKRKKEAQQTDIALFTRKPLSAAREKKINHLILKLIIKDLQPFSIVEDSGFIELINYLEPNYPIPSRYMLSSGLLDAQFTLVKEKLKDELKRASHICLTTDGWTSRATTSYQAVTAHYILGDIWEMRSALLGCFECQERHTADYIKQELIHLVTDWEINDKIFVCVTDNASNMKAAIRLTGWEHFPCVAHTYNLIVQASLQTIQEPIKKVKCIVEYFHRSSIATKKLYAVQEQLKPGQKPLKLIMDVITRWNSTLDMLERVANLQEPIEAAIGLLHNPVENLSENEWRILPEVVKILKPFKQLTEEFSSENEVTISKILAGNSSVLRILNNLNNTLTCDLSKQLVSKLKAEFNIRFKNSSRHQVLSKSAILDPRFKRQAFADDSCYEYAKNSVREELERMMAKPSFVNESESEDTDSPMFDEQQDSIWLEFDRRTTTMSTTASKTSASIITFRQYMEEKLLFRKENPLKWWHARTLLYPELSNLAQKYLCVMATSVPSERIFSKSGQILS</sequence>
<evidence type="ECO:0000256" key="2">
    <source>
        <dbReference type="ARBA" id="ARBA00022723"/>
    </source>
</evidence>
<dbReference type="PANTHER" id="PTHR46481:SF10">
    <property type="entry name" value="ZINC FINGER BED DOMAIN-CONTAINING PROTEIN 39"/>
    <property type="match status" value="1"/>
</dbReference>
<dbReference type="Pfam" id="PF02892">
    <property type="entry name" value="zf-BED"/>
    <property type="match status" value="1"/>
</dbReference>
<evidence type="ECO:0000256" key="8">
    <source>
        <dbReference type="ARBA" id="ARBA00023242"/>
    </source>
</evidence>
<dbReference type="SUPFAM" id="SSF140996">
    <property type="entry name" value="Hermes dimerisation domain"/>
    <property type="match status" value="1"/>
</dbReference>
<dbReference type="OrthoDB" id="6600430at2759"/>
<dbReference type="InterPro" id="IPR036236">
    <property type="entry name" value="Znf_C2H2_sf"/>
</dbReference>
<dbReference type="EMBL" id="CAKOFQ010007014">
    <property type="protein sequence ID" value="CAH1987293.1"/>
    <property type="molecule type" value="Genomic_DNA"/>
</dbReference>
<evidence type="ECO:0000259" key="10">
    <source>
        <dbReference type="PROSITE" id="PS50808"/>
    </source>
</evidence>
<evidence type="ECO:0000256" key="7">
    <source>
        <dbReference type="ARBA" id="ARBA00023163"/>
    </source>
</evidence>
<dbReference type="GO" id="GO:0046983">
    <property type="term" value="F:protein dimerization activity"/>
    <property type="evidence" value="ECO:0007669"/>
    <property type="project" value="InterPro"/>
</dbReference>
<reference evidence="11" key="1">
    <citation type="submission" date="2022-03" db="EMBL/GenBank/DDBJ databases">
        <authorList>
            <person name="Sayadi A."/>
        </authorList>
    </citation>
    <scope>NUCLEOTIDE SEQUENCE</scope>
</reference>
<dbReference type="GO" id="GO:0009791">
    <property type="term" value="P:post-embryonic development"/>
    <property type="evidence" value="ECO:0007669"/>
    <property type="project" value="UniProtKB-ARBA"/>
</dbReference>
<name>A0A9P0L6A8_ACAOB</name>
<keyword evidence="4" id="KW-0862">Zinc</keyword>
<organism evidence="11 12">
    <name type="scientific">Acanthoscelides obtectus</name>
    <name type="common">Bean weevil</name>
    <name type="synonym">Bruchus obtectus</name>
    <dbReference type="NCBI Taxonomy" id="200917"/>
    <lineage>
        <taxon>Eukaryota</taxon>
        <taxon>Metazoa</taxon>
        <taxon>Ecdysozoa</taxon>
        <taxon>Arthropoda</taxon>
        <taxon>Hexapoda</taxon>
        <taxon>Insecta</taxon>
        <taxon>Pterygota</taxon>
        <taxon>Neoptera</taxon>
        <taxon>Endopterygota</taxon>
        <taxon>Coleoptera</taxon>
        <taxon>Polyphaga</taxon>
        <taxon>Cucujiformia</taxon>
        <taxon>Chrysomeloidea</taxon>
        <taxon>Chrysomelidae</taxon>
        <taxon>Bruchinae</taxon>
        <taxon>Bruchini</taxon>
        <taxon>Acanthoscelides</taxon>
    </lineage>
</organism>
<evidence type="ECO:0000313" key="12">
    <source>
        <dbReference type="Proteomes" id="UP001152888"/>
    </source>
</evidence>
<dbReference type="Pfam" id="PF05699">
    <property type="entry name" value="Dimer_Tnp_hAT"/>
    <property type="match status" value="1"/>
</dbReference>
<dbReference type="Proteomes" id="UP001152888">
    <property type="component" value="Unassembled WGS sequence"/>
</dbReference>
<keyword evidence="12" id="KW-1185">Reference proteome</keyword>
<accession>A0A9P0L6A8</accession>
<comment type="caution">
    <text evidence="11">The sequence shown here is derived from an EMBL/GenBank/DDBJ whole genome shotgun (WGS) entry which is preliminary data.</text>
</comment>
<evidence type="ECO:0000313" key="11">
    <source>
        <dbReference type="EMBL" id="CAH1987293.1"/>
    </source>
</evidence>
<dbReference type="InterPro" id="IPR052035">
    <property type="entry name" value="ZnF_BED_domain_contain"/>
</dbReference>
<dbReference type="SUPFAM" id="SSF53098">
    <property type="entry name" value="Ribonuclease H-like"/>
    <property type="match status" value="1"/>
</dbReference>
<proteinExistence type="predicted"/>
<keyword evidence="7" id="KW-0804">Transcription</keyword>